<comment type="subcellular location">
    <subcellularLocation>
        <location evidence="1">Mitochondrion inner membrane</location>
        <topology evidence="1">Multi-pass membrane protein</topology>
    </subcellularLocation>
</comment>
<dbReference type="KEGG" id="dzi:111308374"/>
<dbReference type="InterPro" id="IPR023395">
    <property type="entry name" value="MCP_dom_sf"/>
</dbReference>
<dbReference type="FunFam" id="1.50.40.10:FF:000070">
    <property type="entry name" value="Mitochondrial phosphate carrier protein 1, mitochondrial"/>
    <property type="match status" value="1"/>
</dbReference>
<dbReference type="PANTHER" id="PTHR45671:SF4">
    <property type="entry name" value="MITOCHONDRIAL PHOSPHATE CARRIER PROTEIN 1, MITOCHONDRIAL"/>
    <property type="match status" value="1"/>
</dbReference>
<feature type="repeat" description="Solcar" evidence="10">
    <location>
        <begin position="209"/>
        <end position="288"/>
    </location>
</feature>
<dbReference type="SUPFAM" id="SSF103506">
    <property type="entry name" value="Mitochondrial carrier"/>
    <property type="match status" value="1"/>
</dbReference>
<evidence type="ECO:0000256" key="1">
    <source>
        <dbReference type="ARBA" id="ARBA00004448"/>
    </source>
</evidence>
<dbReference type="InterPro" id="IPR018108">
    <property type="entry name" value="MCP_transmembrane"/>
</dbReference>
<evidence type="ECO:0000256" key="8">
    <source>
        <dbReference type="ARBA" id="ARBA00023128"/>
    </source>
</evidence>
<gene>
    <name evidence="13" type="primary">LOC111308374</name>
</gene>
<protein>
    <submittedName>
        <fullName evidence="13">Mitochondrial phosphate carrier protein 1, mitochondrial-like</fullName>
    </submittedName>
</protein>
<proteinExistence type="inferred from homology"/>
<keyword evidence="5" id="KW-0677">Repeat</keyword>
<dbReference type="Proteomes" id="UP000515121">
    <property type="component" value="Unplaced"/>
</dbReference>
<evidence type="ECO:0000256" key="6">
    <source>
        <dbReference type="ARBA" id="ARBA00022792"/>
    </source>
</evidence>
<accession>A0A6P6AC55</accession>
<keyword evidence="6" id="KW-0999">Mitochondrion inner membrane</keyword>
<dbReference type="GO" id="GO:1990547">
    <property type="term" value="P:mitochondrial phosphate ion transmembrane transport"/>
    <property type="evidence" value="ECO:0007669"/>
    <property type="project" value="InterPro"/>
</dbReference>
<keyword evidence="8" id="KW-0496">Mitochondrion</keyword>
<evidence type="ECO:0000256" key="11">
    <source>
        <dbReference type="RuleBase" id="RU000488"/>
    </source>
</evidence>
<sequence>MKSVERRFCEEFSPGYYGICTVGGMLSAGTTHLAVTPLDVLKVNMQVNPIKYSSISSGFSALWREQGPSSLWRGWSGKFFGYGVQGGCKFGLYEYFKGLYSNVLVDQNRTFVLFLSSASAQVFADVALCPFEAVKVRVQTQPTFAKGLADGFPKLYKTEGLTGFYKGLCPLWGRNLPFSMIMFSTFEHSVDFIYRSIIKQRKEDCSRAQQLGVTCLAGYAAGAVGTLVSNPADVIVSSLYNKKAENVLQAVKKIGLLNLFTRSLPVRITLVGPVVTLQWFFYDTIKVLCGLPTSGGLHRQLREANLSS</sequence>
<dbReference type="PANTHER" id="PTHR45671">
    <property type="entry name" value="SOLUTE CARRIER FAMILY 25 (MITOCHONDRIAL CARRIER PHOSPHATE CARRIER), MEMBER 3, LIKE-RELATED-RELATED"/>
    <property type="match status" value="1"/>
</dbReference>
<evidence type="ECO:0000256" key="10">
    <source>
        <dbReference type="PROSITE-ProRule" id="PRU00282"/>
    </source>
</evidence>
<evidence type="ECO:0000313" key="13">
    <source>
        <dbReference type="RefSeq" id="XP_022762432.1"/>
    </source>
</evidence>
<evidence type="ECO:0000256" key="4">
    <source>
        <dbReference type="ARBA" id="ARBA00022692"/>
    </source>
</evidence>
<dbReference type="RefSeq" id="XP_022762432.1">
    <property type="nucleotide sequence ID" value="XM_022906697.1"/>
</dbReference>
<organism evidence="12 13">
    <name type="scientific">Durio zibethinus</name>
    <name type="common">Durian</name>
    <dbReference type="NCBI Taxonomy" id="66656"/>
    <lineage>
        <taxon>Eukaryota</taxon>
        <taxon>Viridiplantae</taxon>
        <taxon>Streptophyta</taxon>
        <taxon>Embryophyta</taxon>
        <taxon>Tracheophyta</taxon>
        <taxon>Spermatophyta</taxon>
        <taxon>Magnoliopsida</taxon>
        <taxon>eudicotyledons</taxon>
        <taxon>Gunneridae</taxon>
        <taxon>Pentapetalae</taxon>
        <taxon>rosids</taxon>
        <taxon>malvids</taxon>
        <taxon>Malvales</taxon>
        <taxon>Malvaceae</taxon>
        <taxon>Helicteroideae</taxon>
        <taxon>Durio</taxon>
    </lineage>
</organism>
<reference evidence="13" key="1">
    <citation type="submission" date="2025-08" db="UniProtKB">
        <authorList>
            <consortium name="RefSeq"/>
        </authorList>
    </citation>
    <scope>IDENTIFICATION</scope>
    <source>
        <tissue evidence="13">Fruit stalk</tissue>
    </source>
</reference>
<dbReference type="Gene3D" id="1.50.40.10">
    <property type="entry name" value="Mitochondrial carrier domain"/>
    <property type="match status" value="1"/>
</dbReference>
<evidence type="ECO:0000313" key="12">
    <source>
        <dbReference type="Proteomes" id="UP000515121"/>
    </source>
</evidence>
<keyword evidence="4 10" id="KW-0812">Transmembrane</keyword>
<feature type="repeat" description="Solcar" evidence="10">
    <location>
        <begin position="15"/>
        <end position="99"/>
    </location>
</feature>
<keyword evidence="12" id="KW-1185">Reference proteome</keyword>
<feature type="repeat" description="Solcar" evidence="10">
    <location>
        <begin position="108"/>
        <end position="192"/>
    </location>
</feature>
<name>A0A6P6AC55_DURZI</name>
<dbReference type="InterPro" id="IPR044677">
    <property type="entry name" value="SLC25A3/Pic2/Mir1-like"/>
</dbReference>
<dbReference type="PROSITE" id="PS50920">
    <property type="entry name" value="SOLCAR"/>
    <property type="match status" value="3"/>
</dbReference>
<dbReference type="Pfam" id="PF00153">
    <property type="entry name" value="Mito_carr"/>
    <property type="match status" value="2"/>
</dbReference>
<evidence type="ECO:0000256" key="2">
    <source>
        <dbReference type="ARBA" id="ARBA00006375"/>
    </source>
</evidence>
<dbReference type="GeneID" id="111308374"/>
<evidence type="ECO:0000256" key="9">
    <source>
        <dbReference type="ARBA" id="ARBA00023136"/>
    </source>
</evidence>
<evidence type="ECO:0000256" key="3">
    <source>
        <dbReference type="ARBA" id="ARBA00022448"/>
    </source>
</evidence>
<dbReference type="GO" id="GO:0005743">
    <property type="term" value="C:mitochondrial inner membrane"/>
    <property type="evidence" value="ECO:0007669"/>
    <property type="project" value="UniProtKB-SubCell"/>
</dbReference>
<comment type="similarity">
    <text evidence="2 11">Belongs to the mitochondrial carrier (TC 2.A.29) family.</text>
</comment>
<keyword evidence="7" id="KW-1133">Transmembrane helix</keyword>
<dbReference type="AlphaFoldDB" id="A0A6P6AC55"/>
<keyword evidence="3 11" id="KW-0813">Transport</keyword>
<evidence type="ECO:0000256" key="7">
    <source>
        <dbReference type="ARBA" id="ARBA00022989"/>
    </source>
</evidence>
<dbReference type="OrthoDB" id="427452at2759"/>
<dbReference type="GO" id="GO:0005315">
    <property type="term" value="F:phosphate transmembrane transporter activity"/>
    <property type="evidence" value="ECO:0007669"/>
    <property type="project" value="InterPro"/>
</dbReference>
<evidence type="ECO:0000256" key="5">
    <source>
        <dbReference type="ARBA" id="ARBA00022737"/>
    </source>
</evidence>
<keyword evidence="9 10" id="KW-0472">Membrane</keyword>